<keyword evidence="2" id="KW-1185">Reference proteome</keyword>
<comment type="caution">
    <text evidence="1">The sequence shown here is derived from an EMBL/GenBank/DDBJ whole genome shotgun (WGS) entry which is preliminary data.</text>
</comment>
<dbReference type="Proteomes" id="UP001516662">
    <property type="component" value="Unassembled WGS sequence"/>
</dbReference>
<proteinExistence type="predicted"/>
<sequence>MGNRKKKKKKDEKVIKVVCKCHDDDFHCPKSRRCHSLCDRFHCRPVCHFRHRCGCHDFHHDFHRGFHHC</sequence>
<reference evidence="1 2" key="1">
    <citation type="submission" date="2020-10" db="EMBL/GenBank/DDBJ databases">
        <title>Bacillus sp. HD4P25, an endophyte from a halophyte.</title>
        <authorList>
            <person name="Sun J.-Q."/>
        </authorList>
    </citation>
    <scope>NUCLEOTIDE SEQUENCE [LARGE SCALE GENOMIC DNA]</scope>
    <source>
        <strain evidence="1 2">YIM 93174</strain>
    </source>
</reference>
<accession>A0ABR9QLN8</accession>
<organism evidence="1 2">
    <name type="scientific">Litchfieldia luteola</name>
    <dbReference type="NCBI Taxonomy" id="682179"/>
    <lineage>
        <taxon>Bacteria</taxon>
        <taxon>Bacillati</taxon>
        <taxon>Bacillota</taxon>
        <taxon>Bacilli</taxon>
        <taxon>Bacillales</taxon>
        <taxon>Bacillaceae</taxon>
        <taxon>Litchfieldia</taxon>
    </lineage>
</organism>
<dbReference type="RefSeq" id="WP_193538028.1">
    <property type="nucleotide sequence ID" value="NZ_JADCLJ010000022.1"/>
</dbReference>
<name>A0ABR9QLN8_9BACI</name>
<protein>
    <submittedName>
        <fullName evidence="1">Uncharacterized protein</fullName>
    </submittedName>
</protein>
<evidence type="ECO:0000313" key="2">
    <source>
        <dbReference type="Proteomes" id="UP001516662"/>
    </source>
</evidence>
<dbReference type="EMBL" id="JADCLJ010000022">
    <property type="protein sequence ID" value="MBE4909420.1"/>
    <property type="molecule type" value="Genomic_DNA"/>
</dbReference>
<gene>
    <name evidence="1" type="ORF">IMZ08_15315</name>
</gene>
<evidence type="ECO:0000313" key="1">
    <source>
        <dbReference type="EMBL" id="MBE4909420.1"/>
    </source>
</evidence>